<evidence type="ECO:0000313" key="2">
    <source>
        <dbReference type="Proteomes" id="UP000515733"/>
    </source>
</evidence>
<accession>A0A6S6XQ62</accession>
<sequence length="1552" mass="163082">MNTRRLLSRILVASLILLTGQSGLALDLVGDDTDLFMTNPNNPAQIPNVLIVLDNTSNWSNQAQHWPDMVDATCTAAGITGNQQGDAEVCAIYKSVANLGETVNLGLMMFNDQDKGGYVRYAVRSMTSANKTSFRTSLATISTNDPADKTASNSSYGNPMNDAFRYFNGFGTYNGAGEALADSAGYTSVARTTFVAPDKSGGSCGYDYIIFIGNGFPNSETLNDIDNAAALLNDPSVTANKTTINATGVNADVWSRFLYKYGVKISNGVYRHITTYSVDVCKDQCDTDQATLLTSMANVGGGRYFKATNLSEIENALSTIFSEVQAINSVFAAVALPISNNQSGLNLNQVYIGMFRPDGQKKPRWFGNLKMYTSNIDPANPELIDSLGAQIRNPNTGNIYNTVTSYWTTDSSFWSFRGPDYDTTDVGQESDAPDGDISEKGGAGQRVRTLYPLPDSESDQTRKLYTCTGTCTANSEFADYPFNVDNSDITAASLGTYQLVSVSALSYAAANTPPATATAPSHGFNTGDSVVISGASPSGYNGTFTITKVDDNTFRYTPATAPDSTNAYGTTSASHNLTVNDKITVTGSTPAGYNVSEVAVTPVTSTQYSYPLAATVSANSSGYAITAKRRINANNLTGTGSTATVNLTGHGYSNNDSVTISGATPAEFNGTFTISVVNANTFTYTTASAIPGGTPTTAIATTAAAHGLQAGDSIVVAGATAPNTAYNNTTTVLASPEPTATTFAYTTSGTVSNNATGTLTVSKTVQDNNTRAVSAGAVSGSGANKIITFTYSATATTANGCTRTLAAGDQITISGITCKRSNNTVQNCSTGSTTTPVASSYNLTLAAGNIISGTQVSMATDNNTASVTLSSATLRWPQSGNASCQLTAQSVSSAVPGNAIATATGTTYASKTGDLTSPTTTLGTQAVASGTIVAGLASSADVNERANLINWVRGIDNKENENSNSGATSSTDVRASVHADVLHSKPATVNYNRNGDDNDVYVFYGTNDGIFHAIKGGTGSDGGNEKWGFVAPEFFSKLKRLRDNSPLISSNAPKGYFFDGPIVVYTLDVNKDGSLVADDGDKAYLFVTMRRGGRMIYALDVSDPDNPKLLWKKGCTESSGTASCDTDYGEIGQTWSEPMLGYVEAYQTKNASNVVTAEKLVVLMGAGYDAAVEDFQPCMVTAHSSSSVSAKTGVALPNSMDTSNCPPDGGTTATASRSMGRDVYIIDAEDGDMLWRASTVPVAKRSGTIQYSVAAGVAAFNGDLDRRRTLPVGTETGVFRGYLDRIYAADTGGNVWRIDIGSTTTSNWTLTKLASLSGSDATAPLTDRRKFLSRPDVALSRTTSPAYDAVLLGSGDREHPFDMVVDHRFYMLKDTAMASNTVGSVTQANPITESDLYDVTDNCIQACATAGERTGAQADLAAAQGWMLRLTDEGEISTDPAKVDGGSVLFSTHSPQQGSASTTQCVNDLGTARIYAVNFRDATATVFAEDGNYNRSEAVAGGGFLPAPITTTLKDADSGNTVRTDCFGIHCLTPSATPLDARLRTYWYRRQD</sequence>
<protein>
    <submittedName>
        <fullName evidence="1">Uncharacterized protein</fullName>
    </submittedName>
</protein>
<dbReference type="Proteomes" id="UP000515733">
    <property type="component" value="Chromosome"/>
</dbReference>
<keyword evidence="2" id="KW-1185">Reference proteome</keyword>
<dbReference type="InterPro" id="IPR011047">
    <property type="entry name" value="Quinoprotein_ADH-like_sf"/>
</dbReference>
<dbReference type="EMBL" id="LR778301">
    <property type="protein sequence ID" value="CAB1368051.1"/>
    <property type="molecule type" value="Genomic_DNA"/>
</dbReference>
<evidence type="ECO:0000313" key="1">
    <source>
        <dbReference type="EMBL" id="CAB1368051.1"/>
    </source>
</evidence>
<reference evidence="1 2" key="1">
    <citation type="submission" date="2020-03" db="EMBL/GenBank/DDBJ databases">
        <authorList>
            <consortium name="Genoscope - CEA"/>
            <person name="William W."/>
        </authorList>
    </citation>
    <scope>NUCLEOTIDE SEQUENCE [LARGE SCALE GENOMIC DNA]</scope>
    <source>
        <strain evidence="2">DSM 16959</strain>
    </source>
</reference>
<dbReference type="OrthoDB" id="7156875at2"/>
<name>A0A6S6XQ62_9PROT</name>
<dbReference type="PROSITE" id="PS50234">
    <property type="entry name" value="VWFA"/>
    <property type="match status" value="1"/>
</dbReference>
<dbReference type="InterPro" id="IPR002035">
    <property type="entry name" value="VWF_A"/>
</dbReference>
<proteinExistence type="predicted"/>
<dbReference type="KEGG" id="doe:DENOEST_0886"/>
<organism evidence="1 2">
    <name type="scientific">Denitratisoma oestradiolicum</name>
    <dbReference type="NCBI Taxonomy" id="311182"/>
    <lineage>
        <taxon>Bacteria</taxon>
        <taxon>Pseudomonadati</taxon>
        <taxon>Pseudomonadota</taxon>
        <taxon>Betaproteobacteria</taxon>
        <taxon>Nitrosomonadales</taxon>
        <taxon>Sterolibacteriaceae</taxon>
        <taxon>Denitratisoma</taxon>
    </lineage>
</organism>
<dbReference type="RefSeq" id="WP_145771584.1">
    <property type="nucleotide sequence ID" value="NZ_LR778301.1"/>
</dbReference>
<gene>
    <name evidence="1" type="ORF">DENOEST_0886</name>
</gene>
<dbReference type="Gene3D" id="2.40.30.20">
    <property type="match status" value="2"/>
</dbReference>
<dbReference type="InterPro" id="IPR023366">
    <property type="entry name" value="ATP_synth_asu-like_sf"/>
</dbReference>
<dbReference type="SUPFAM" id="SSF50998">
    <property type="entry name" value="Quinoprotein alcohol dehydrogenase-like"/>
    <property type="match status" value="1"/>
</dbReference>